<keyword evidence="1" id="KW-0963">Cytoplasm</keyword>
<dbReference type="GO" id="GO:0005874">
    <property type="term" value="C:microtubule"/>
    <property type="evidence" value="ECO:0007669"/>
    <property type="project" value="UniProtKB-KW"/>
</dbReference>
<feature type="region of interest" description="Disordered" evidence="4">
    <location>
        <begin position="61"/>
        <end position="83"/>
    </location>
</feature>
<feature type="domain" description="Kinesin-like protein KIF2A-like N-terminal" evidence="5">
    <location>
        <begin position="253"/>
        <end position="289"/>
    </location>
</feature>
<reference evidence="6 7" key="1">
    <citation type="journal article" date="2021" name="J. Hered.">
        <title>A chromosome-level genome assembly of the parasitoid wasp, Cotesia glomerata (Hymenoptera: Braconidae).</title>
        <authorList>
            <person name="Pinto B.J."/>
            <person name="Weis J.J."/>
            <person name="Gamble T."/>
            <person name="Ode P.J."/>
            <person name="Paul R."/>
            <person name="Zaspel J.M."/>
        </authorList>
    </citation>
    <scope>NUCLEOTIDE SEQUENCE [LARGE SCALE GENOMIC DNA]</scope>
    <source>
        <strain evidence="6">CgM1</strain>
    </source>
</reference>
<feature type="region of interest" description="Disordered" evidence="4">
    <location>
        <begin position="13"/>
        <end position="34"/>
    </location>
</feature>
<proteinExistence type="predicted"/>
<comment type="caution">
    <text evidence="6">The sequence shown here is derived from an EMBL/GenBank/DDBJ whole genome shotgun (WGS) entry which is preliminary data.</text>
</comment>
<evidence type="ECO:0000256" key="2">
    <source>
        <dbReference type="ARBA" id="ARBA00022701"/>
    </source>
</evidence>
<dbReference type="Pfam" id="PF22923">
    <property type="entry name" value="KIF2A-like_1st"/>
    <property type="match status" value="1"/>
</dbReference>
<sequence length="292" mass="33546">MMDWLSKCVCGSKEAKKQKKKKKKHAKKNNDKIDVYVIDDNDNDRSDVNVDDEVIKNNNTVSLSRVNEDRGREEEAKSDRVTSDLEDCRQKEVTQINGVDRQVNCVDKNKPVLLNGDEFSAIDIGEREPEFYDSLSDTSPVETLQKEHSMSMSMSLHQFSRSSNQMFVQDREKDNPLQNKLFGETEVVKSTSENDFRFNSNSCSFIVPIADDPKRKKHQTRIKNNKNKKISSSIPIPSKHRNSSVSSPHIKQNGRIHSAIVSGVNWEQQSVTVEWFERGETKGKEFQLMNYN</sequence>
<name>A0AAV7I217_COTGL</name>
<dbReference type="Proteomes" id="UP000826195">
    <property type="component" value="Unassembled WGS sequence"/>
</dbReference>
<feature type="region of interest" description="Disordered" evidence="4">
    <location>
        <begin position="214"/>
        <end position="250"/>
    </location>
</feature>
<feature type="compositionally biased region" description="Basic residues" evidence="4">
    <location>
        <begin position="16"/>
        <end position="27"/>
    </location>
</feature>
<protein>
    <recommendedName>
        <fullName evidence="5">Kinesin-like protein KIF2A-like N-terminal domain-containing protein</fullName>
    </recommendedName>
</protein>
<evidence type="ECO:0000256" key="4">
    <source>
        <dbReference type="SAM" id="MobiDB-lite"/>
    </source>
</evidence>
<evidence type="ECO:0000256" key="1">
    <source>
        <dbReference type="ARBA" id="ARBA00022490"/>
    </source>
</evidence>
<feature type="compositionally biased region" description="Basic and acidic residues" evidence="4">
    <location>
        <begin position="66"/>
        <end position="83"/>
    </location>
</feature>
<evidence type="ECO:0000313" key="6">
    <source>
        <dbReference type="EMBL" id="KAH0539694.1"/>
    </source>
</evidence>
<keyword evidence="2" id="KW-0493">Microtubule</keyword>
<dbReference type="InterPro" id="IPR054473">
    <property type="entry name" value="KIF2A-like_N"/>
</dbReference>
<gene>
    <name evidence="6" type="ORF">KQX54_007366</name>
</gene>
<dbReference type="AlphaFoldDB" id="A0AAV7I217"/>
<feature type="compositionally biased region" description="Basic residues" evidence="4">
    <location>
        <begin position="215"/>
        <end position="229"/>
    </location>
</feature>
<organism evidence="6 7">
    <name type="scientific">Cotesia glomerata</name>
    <name type="common">Lepidopteran parasitic wasp</name>
    <name type="synonym">Apanteles glomeratus</name>
    <dbReference type="NCBI Taxonomy" id="32391"/>
    <lineage>
        <taxon>Eukaryota</taxon>
        <taxon>Metazoa</taxon>
        <taxon>Ecdysozoa</taxon>
        <taxon>Arthropoda</taxon>
        <taxon>Hexapoda</taxon>
        <taxon>Insecta</taxon>
        <taxon>Pterygota</taxon>
        <taxon>Neoptera</taxon>
        <taxon>Endopterygota</taxon>
        <taxon>Hymenoptera</taxon>
        <taxon>Apocrita</taxon>
        <taxon>Ichneumonoidea</taxon>
        <taxon>Braconidae</taxon>
        <taxon>Microgastrinae</taxon>
        <taxon>Cotesia</taxon>
    </lineage>
</organism>
<accession>A0AAV7I217</accession>
<evidence type="ECO:0000259" key="5">
    <source>
        <dbReference type="Pfam" id="PF22923"/>
    </source>
</evidence>
<dbReference type="EMBL" id="JAHXZJ010002609">
    <property type="protein sequence ID" value="KAH0539694.1"/>
    <property type="molecule type" value="Genomic_DNA"/>
</dbReference>
<keyword evidence="3" id="KW-0175">Coiled coil</keyword>
<evidence type="ECO:0000313" key="7">
    <source>
        <dbReference type="Proteomes" id="UP000826195"/>
    </source>
</evidence>
<keyword evidence="7" id="KW-1185">Reference proteome</keyword>
<evidence type="ECO:0000256" key="3">
    <source>
        <dbReference type="ARBA" id="ARBA00023054"/>
    </source>
</evidence>